<keyword evidence="2" id="KW-1185">Reference proteome</keyword>
<evidence type="ECO:0000313" key="2">
    <source>
        <dbReference type="Proteomes" id="UP000317663"/>
    </source>
</evidence>
<dbReference type="EMBL" id="RCZD01000009">
    <property type="protein sequence ID" value="TPG59365.1"/>
    <property type="molecule type" value="Genomic_DNA"/>
</dbReference>
<proteinExistence type="predicted"/>
<accession>A0A502GBM9</accession>
<organism evidence="1 2">
    <name type="scientific">Ewingella americana</name>
    <dbReference type="NCBI Taxonomy" id="41202"/>
    <lineage>
        <taxon>Bacteria</taxon>
        <taxon>Pseudomonadati</taxon>
        <taxon>Pseudomonadota</taxon>
        <taxon>Gammaproteobacteria</taxon>
        <taxon>Enterobacterales</taxon>
        <taxon>Yersiniaceae</taxon>
        <taxon>Ewingella</taxon>
    </lineage>
</organism>
<comment type="caution">
    <text evidence="1">The sequence shown here is derived from an EMBL/GenBank/DDBJ whole genome shotgun (WGS) entry which is preliminary data.</text>
</comment>
<reference evidence="1 2" key="1">
    <citation type="journal article" date="2019" name="Environ. Microbiol.">
        <title>Species interactions and distinct microbial communities in high Arctic permafrost affected cryosols are associated with the CH4 and CO2 gas fluxes.</title>
        <authorList>
            <person name="Altshuler I."/>
            <person name="Hamel J."/>
            <person name="Turney S."/>
            <person name="Magnuson E."/>
            <person name="Levesque R."/>
            <person name="Greer C."/>
            <person name="Whyte L.G."/>
        </authorList>
    </citation>
    <scope>NUCLEOTIDE SEQUENCE [LARGE SCALE GENOMIC DNA]</scope>
    <source>
        <strain evidence="1 2">E4</strain>
    </source>
</reference>
<sequence length="66" mass="7445">MIITFRLVTRHTLILLSRHVPTAGGDLFALELDKKQGEKARLIALRQFIDRIKGATKKCLSIMPVT</sequence>
<dbReference type="AlphaFoldDB" id="A0A502GBM9"/>
<name>A0A502GBM9_9GAMM</name>
<protein>
    <submittedName>
        <fullName evidence="1">Uncharacterized protein</fullName>
    </submittedName>
</protein>
<gene>
    <name evidence="1" type="ORF">EAH77_17280</name>
</gene>
<dbReference type="Proteomes" id="UP000317663">
    <property type="component" value="Unassembled WGS sequence"/>
</dbReference>
<evidence type="ECO:0000313" key="1">
    <source>
        <dbReference type="EMBL" id="TPG59365.1"/>
    </source>
</evidence>